<evidence type="ECO:0000256" key="2">
    <source>
        <dbReference type="ARBA" id="ARBA00022490"/>
    </source>
</evidence>
<comment type="function">
    <text evidence="5">Acetylates the N-terminal alanine of ribosomal protein bS18.</text>
</comment>
<dbReference type="SUPFAM" id="SSF55729">
    <property type="entry name" value="Acyl-CoA N-acyltransferases (Nat)"/>
    <property type="match status" value="1"/>
</dbReference>
<dbReference type="NCBIfam" id="TIGR01575">
    <property type="entry name" value="rimI"/>
    <property type="match status" value="1"/>
</dbReference>
<gene>
    <name evidence="7" type="primary">rimI</name>
    <name evidence="7" type="ORF">CIB95_15355</name>
</gene>
<dbReference type="GO" id="GO:0008999">
    <property type="term" value="F:protein-N-terminal-alanine acetyltransferase activity"/>
    <property type="evidence" value="ECO:0007669"/>
    <property type="project" value="UniProtKB-EC"/>
</dbReference>
<dbReference type="CDD" id="cd04301">
    <property type="entry name" value="NAT_SF"/>
    <property type="match status" value="1"/>
</dbReference>
<dbReference type="InterPro" id="IPR050680">
    <property type="entry name" value="YpeA/RimI_acetyltransf"/>
</dbReference>
<keyword evidence="8" id="KW-1185">Reference proteome</keyword>
<dbReference type="AlphaFoldDB" id="A0A263BQG8"/>
<comment type="similarity">
    <text evidence="1 5">Belongs to the acetyltransferase family. RimI subfamily.</text>
</comment>
<evidence type="ECO:0000256" key="1">
    <source>
        <dbReference type="ARBA" id="ARBA00005395"/>
    </source>
</evidence>
<dbReference type="InterPro" id="IPR016181">
    <property type="entry name" value="Acyl_CoA_acyltransferase"/>
</dbReference>
<evidence type="ECO:0000259" key="6">
    <source>
        <dbReference type="PROSITE" id="PS51186"/>
    </source>
</evidence>
<keyword evidence="2 5" id="KW-0963">Cytoplasm</keyword>
<keyword evidence="3 7" id="KW-0808">Transferase</keyword>
<dbReference type="PANTHER" id="PTHR43420">
    <property type="entry name" value="ACETYLTRANSFERASE"/>
    <property type="match status" value="1"/>
</dbReference>
<reference evidence="7 8" key="2">
    <citation type="submission" date="2017-09" db="EMBL/GenBank/DDBJ databases">
        <title>Bacillus patelloidae sp. nov., isolated from the intestinal tract of a marine limpet.</title>
        <authorList>
            <person name="Liu R."/>
            <person name="Dong C."/>
            <person name="Shao Z."/>
        </authorList>
    </citation>
    <scope>NUCLEOTIDE SEQUENCE [LARGE SCALE GENOMIC DNA]</scope>
    <source>
        <strain evidence="7 8">SA5d-4</strain>
    </source>
</reference>
<dbReference type="RefSeq" id="WP_094926627.1">
    <property type="nucleotide sequence ID" value="NZ_NPIA01000012.1"/>
</dbReference>
<name>A0A263BQG8_9BACI</name>
<dbReference type="Pfam" id="PF00583">
    <property type="entry name" value="Acetyltransf_1"/>
    <property type="match status" value="1"/>
</dbReference>
<evidence type="ECO:0000313" key="8">
    <source>
        <dbReference type="Proteomes" id="UP000217083"/>
    </source>
</evidence>
<dbReference type="Proteomes" id="UP000217083">
    <property type="component" value="Unassembled WGS sequence"/>
</dbReference>
<comment type="caution">
    <text evidence="7">The sequence shown here is derived from an EMBL/GenBank/DDBJ whole genome shotgun (WGS) entry which is preliminary data.</text>
</comment>
<reference evidence="8" key="1">
    <citation type="submission" date="2017-08" db="EMBL/GenBank/DDBJ databases">
        <authorList>
            <person name="Huang Z."/>
        </authorList>
    </citation>
    <scope>NUCLEOTIDE SEQUENCE [LARGE SCALE GENOMIC DNA]</scope>
    <source>
        <strain evidence="8">SA5d-4</strain>
    </source>
</reference>
<dbReference type="PANTHER" id="PTHR43420:SF44">
    <property type="entry name" value="ACETYLTRANSFERASE YPEA"/>
    <property type="match status" value="1"/>
</dbReference>
<evidence type="ECO:0000256" key="4">
    <source>
        <dbReference type="ARBA" id="ARBA00023315"/>
    </source>
</evidence>
<accession>A0A263BQG8</accession>
<evidence type="ECO:0000313" key="7">
    <source>
        <dbReference type="EMBL" id="OZM55812.1"/>
    </source>
</evidence>
<dbReference type="PROSITE" id="PS51186">
    <property type="entry name" value="GNAT"/>
    <property type="match status" value="1"/>
</dbReference>
<feature type="domain" description="N-acetyltransferase" evidence="6">
    <location>
        <begin position="5"/>
        <end position="150"/>
    </location>
</feature>
<keyword evidence="4" id="KW-0012">Acyltransferase</keyword>
<evidence type="ECO:0000256" key="3">
    <source>
        <dbReference type="ARBA" id="ARBA00022679"/>
    </source>
</evidence>
<dbReference type="InterPro" id="IPR006464">
    <property type="entry name" value="AcTrfase_RimI/Ard1"/>
</dbReference>
<comment type="subcellular location">
    <subcellularLocation>
        <location evidence="5">Cytoplasm</location>
    </subcellularLocation>
</comment>
<proteinExistence type="inferred from homology"/>
<organism evidence="7 8">
    <name type="scientific">Lottiidibacillus patelloidae</name>
    <dbReference type="NCBI Taxonomy" id="2670334"/>
    <lineage>
        <taxon>Bacteria</taxon>
        <taxon>Bacillati</taxon>
        <taxon>Bacillota</taxon>
        <taxon>Bacilli</taxon>
        <taxon>Bacillales</taxon>
        <taxon>Bacillaceae</taxon>
        <taxon>Lottiidibacillus</taxon>
    </lineage>
</organism>
<comment type="catalytic activity">
    <reaction evidence="5">
        <text>N-terminal L-alanyl-[ribosomal protein bS18] + acetyl-CoA = N-terminal N(alpha)-acetyl-L-alanyl-[ribosomal protein bS18] + CoA + H(+)</text>
        <dbReference type="Rhea" id="RHEA:43756"/>
        <dbReference type="Rhea" id="RHEA-COMP:10676"/>
        <dbReference type="Rhea" id="RHEA-COMP:10677"/>
        <dbReference type="ChEBI" id="CHEBI:15378"/>
        <dbReference type="ChEBI" id="CHEBI:57287"/>
        <dbReference type="ChEBI" id="CHEBI:57288"/>
        <dbReference type="ChEBI" id="CHEBI:64718"/>
        <dbReference type="ChEBI" id="CHEBI:83683"/>
        <dbReference type="EC" id="2.3.1.266"/>
    </reaction>
</comment>
<protein>
    <recommendedName>
        <fullName evidence="5">[Ribosomal protein bS18]-alanine N-acetyltransferase</fullName>
        <ecNumber evidence="5">2.3.1.266</ecNumber>
    </recommendedName>
</protein>
<evidence type="ECO:0000256" key="5">
    <source>
        <dbReference type="RuleBase" id="RU363094"/>
    </source>
</evidence>
<dbReference type="EC" id="2.3.1.266" evidence="5"/>
<dbReference type="InterPro" id="IPR000182">
    <property type="entry name" value="GNAT_dom"/>
</dbReference>
<dbReference type="GO" id="GO:0005737">
    <property type="term" value="C:cytoplasm"/>
    <property type="evidence" value="ECO:0007669"/>
    <property type="project" value="UniProtKB-SubCell"/>
</dbReference>
<sequence length="153" mass="17541">MNDTIVCRLMTEEDINEILQVEYASFSTPWSRDAFENEIKQNHFANYIVLEVNGEVVGYGGFWSILDEAHITNIAVSPAYRGKKLGEYLMKKMIDLARELGAEMMTLEVRASNLVAQNLYKKLGFEEKGIRKGYYSDDGEDALIMWVNINENK</sequence>
<dbReference type="EMBL" id="NPIA01000012">
    <property type="protein sequence ID" value="OZM55812.1"/>
    <property type="molecule type" value="Genomic_DNA"/>
</dbReference>
<dbReference type="Gene3D" id="3.40.630.30">
    <property type="match status" value="1"/>
</dbReference>